<keyword evidence="8" id="KW-1185">Reference proteome</keyword>
<dbReference type="Pfam" id="PF01943">
    <property type="entry name" value="Polysacc_synt"/>
    <property type="match status" value="1"/>
</dbReference>
<dbReference type="GO" id="GO:0005886">
    <property type="term" value="C:plasma membrane"/>
    <property type="evidence" value="ECO:0007669"/>
    <property type="project" value="UniProtKB-SubCell"/>
</dbReference>
<organism evidence="7 8">
    <name type="scientific">Methylobacterium gregans</name>
    <dbReference type="NCBI Taxonomy" id="374424"/>
    <lineage>
        <taxon>Bacteria</taxon>
        <taxon>Pseudomonadati</taxon>
        <taxon>Pseudomonadota</taxon>
        <taxon>Alphaproteobacteria</taxon>
        <taxon>Hyphomicrobiales</taxon>
        <taxon>Methylobacteriaceae</taxon>
        <taxon>Methylobacterium</taxon>
    </lineage>
</organism>
<feature type="transmembrane region" description="Helical" evidence="6">
    <location>
        <begin position="318"/>
        <end position="340"/>
    </location>
</feature>
<dbReference type="AlphaFoldDB" id="A0AA37HK74"/>
<feature type="transmembrane region" description="Helical" evidence="6">
    <location>
        <begin position="130"/>
        <end position="147"/>
    </location>
</feature>
<dbReference type="RefSeq" id="WP_238300624.1">
    <property type="nucleotide sequence ID" value="NZ_BPQM01000004.1"/>
</dbReference>
<dbReference type="EMBL" id="BPQM01000004">
    <property type="protein sequence ID" value="GJD77034.1"/>
    <property type="molecule type" value="Genomic_DNA"/>
</dbReference>
<reference evidence="7" key="1">
    <citation type="journal article" date="2016" name="Front. Microbiol.">
        <title>Genome Sequence of the Piezophilic, Mesophilic Sulfate-Reducing Bacterium Desulfovibrio indicus J2T.</title>
        <authorList>
            <person name="Cao J."/>
            <person name="Maignien L."/>
            <person name="Shao Z."/>
            <person name="Alain K."/>
            <person name="Jebbar M."/>
        </authorList>
    </citation>
    <scope>NUCLEOTIDE SEQUENCE</scope>
    <source>
        <strain evidence="7">NBRC 103626</strain>
    </source>
</reference>
<keyword evidence="3 6" id="KW-0812">Transmembrane</keyword>
<keyword evidence="2" id="KW-1003">Cell membrane</keyword>
<feature type="transmembrane region" description="Helical" evidence="6">
    <location>
        <begin position="193"/>
        <end position="215"/>
    </location>
</feature>
<evidence type="ECO:0000256" key="2">
    <source>
        <dbReference type="ARBA" id="ARBA00022475"/>
    </source>
</evidence>
<comment type="caution">
    <text evidence="7">The sequence shown here is derived from an EMBL/GenBank/DDBJ whole genome shotgun (WGS) entry which is preliminary data.</text>
</comment>
<feature type="transmembrane region" description="Helical" evidence="6">
    <location>
        <begin position="346"/>
        <end position="367"/>
    </location>
</feature>
<dbReference type="PANTHER" id="PTHR30250:SF11">
    <property type="entry name" value="O-ANTIGEN TRANSPORTER-RELATED"/>
    <property type="match status" value="1"/>
</dbReference>
<evidence type="ECO:0008006" key="9">
    <source>
        <dbReference type="Google" id="ProtNLM"/>
    </source>
</evidence>
<evidence type="ECO:0000256" key="6">
    <source>
        <dbReference type="SAM" id="Phobius"/>
    </source>
</evidence>
<feature type="transmembrane region" description="Helical" evidence="6">
    <location>
        <begin position="54"/>
        <end position="74"/>
    </location>
</feature>
<evidence type="ECO:0000313" key="8">
    <source>
        <dbReference type="Proteomes" id="UP001055108"/>
    </source>
</evidence>
<keyword evidence="5 6" id="KW-0472">Membrane</keyword>
<evidence type="ECO:0000256" key="5">
    <source>
        <dbReference type="ARBA" id="ARBA00023136"/>
    </source>
</evidence>
<evidence type="ECO:0000313" key="7">
    <source>
        <dbReference type="EMBL" id="GJD77034.1"/>
    </source>
</evidence>
<gene>
    <name evidence="7" type="ORF">NBEOAGPD_0236</name>
</gene>
<evidence type="ECO:0000256" key="3">
    <source>
        <dbReference type="ARBA" id="ARBA00022692"/>
    </source>
</evidence>
<keyword evidence="4 6" id="KW-1133">Transmembrane helix</keyword>
<reference evidence="7" key="2">
    <citation type="submission" date="2021-08" db="EMBL/GenBank/DDBJ databases">
        <authorList>
            <person name="Tani A."/>
            <person name="Ola A."/>
            <person name="Ogura Y."/>
            <person name="Katsura K."/>
            <person name="Hayashi T."/>
        </authorList>
    </citation>
    <scope>NUCLEOTIDE SEQUENCE</scope>
    <source>
        <strain evidence="7">NBRC 103626</strain>
    </source>
</reference>
<proteinExistence type="predicted"/>
<feature type="transmembrane region" description="Helical" evidence="6">
    <location>
        <begin position="95"/>
        <end position="118"/>
    </location>
</feature>
<feature type="transmembrane region" description="Helical" evidence="6">
    <location>
        <begin position="168"/>
        <end position="187"/>
    </location>
</feature>
<evidence type="ECO:0000256" key="4">
    <source>
        <dbReference type="ARBA" id="ARBA00022989"/>
    </source>
</evidence>
<feature type="transmembrane region" description="Helical" evidence="6">
    <location>
        <begin position="379"/>
        <end position="399"/>
    </location>
</feature>
<dbReference type="InterPro" id="IPR050833">
    <property type="entry name" value="Poly_Biosynth_Transport"/>
</dbReference>
<protein>
    <recommendedName>
        <fullName evidence="9">Polysaccharide biosynthesis protein</fullName>
    </recommendedName>
</protein>
<dbReference type="Proteomes" id="UP001055108">
    <property type="component" value="Unassembled WGS sequence"/>
</dbReference>
<accession>A0AA37HK74</accession>
<evidence type="ECO:0000256" key="1">
    <source>
        <dbReference type="ARBA" id="ARBA00004651"/>
    </source>
</evidence>
<comment type="subcellular location">
    <subcellularLocation>
        <location evidence="1">Cell membrane</location>
        <topology evidence="1">Multi-pass membrane protein</topology>
    </subcellularLocation>
</comment>
<dbReference type="InterPro" id="IPR002797">
    <property type="entry name" value="Polysacc_synth"/>
</dbReference>
<dbReference type="PANTHER" id="PTHR30250">
    <property type="entry name" value="PST FAMILY PREDICTED COLANIC ACID TRANSPORTER"/>
    <property type="match status" value="1"/>
</dbReference>
<sequence length="450" mass="46210">MAVSAVAGATWLRLRDGAAGAALSVFAIRVAAAGLAYGAQVVAARLMGWDGYGIYASLWVWTVMLGHTLTLGLSQGACRFLPVEQARGDLDHARGYLAAGTLVTLGVSSGLVLLGLGLLRLSPDLLPEAYRTPLLLAACLLPLLALQDYLEGVARSQNWVVLAILPPYLLRQLVMVAGLAAAVLAGASARPEVAMACMLLAAGVSTALQALVLAHRLRRVLPPGPRRFRPRVWLKASLPIALVDLATTAFGFVDVLLLGLLMPPSAVGLYFAVTRVQQFVPFVQFAASAATAQRFSAAQGRGDRAGLARLIRLQARATAAATLVTGLAVLAAGPPLLAVFGEGFGAGVPALAVLVMGSVAASLFGPGEDLLTMLGGERLCAGLTLAALGVAILLGLLLIPALGLLGAAASMSAATVLRALALAWAARAVHGLATPIWSELRTDRADAAGR</sequence>
<name>A0AA37HK74_9HYPH</name>
<feature type="transmembrane region" description="Helical" evidence="6">
    <location>
        <begin position="236"/>
        <end position="259"/>
    </location>
</feature>